<dbReference type="HAMAP" id="MF_01895">
    <property type="entry name" value="RNase_R"/>
    <property type="match status" value="1"/>
</dbReference>
<dbReference type="GO" id="GO:0005829">
    <property type="term" value="C:cytosol"/>
    <property type="evidence" value="ECO:0007669"/>
    <property type="project" value="TreeGrafter"/>
</dbReference>
<keyword evidence="5 8" id="KW-0378">Hydrolase</keyword>
<evidence type="ECO:0000256" key="2">
    <source>
        <dbReference type="ARBA" id="ARBA00004496"/>
    </source>
</evidence>
<proteinExistence type="inferred from homology"/>
<evidence type="ECO:0000256" key="4">
    <source>
        <dbReference type="ARBA" id="ARBA00022722"/>
    </source>
</evidence>
<dbReference type="InterPro" id="IPR011129">
    <property type="entry name" value="CSD"/>
</dbReference>
<dbReference type="STRING" id="1236989.JCM15548_5"/>
<keyword evidence="11" id="KW-1185">Reference proteome</keyword>
<dbReference type="Pfam" id="PF00773">
    <property type="entry name" value="RNB"/>
    <property type="match status" value="1"/>
</dbReference>
<dbReference type="Pfam" id="PF17876">
    <property type="entry name" value="CSD2"/>
    <property type="match status" value="1"/>
</dbReference>
<dbReference type="EMBL" id="BAZW01000001">
    <property type="protein sequence ID" value="GAO27957.1"/>
    <property type="molecule type" value="Genomic_DNA"/>
</dbReference>
<keyword evidence="4 8" id="KW-0540">Nuclease</keyword>
<dbReference type="Pfam" id="PF08206">
    <property type="entry name" value="OB_RNB"/>
    <property type="match status" value="1"/>
</dbReference>
<comment type="caution">
    <text evidence="10">The sequence shown here is derived from an EMBL/GenBank/DDBJ whole genome shotgun (WGS) entry which is preliminary data.</text>
</comment>
<accession>A0A0E9LQV9</accession>
<dbReference type="GO" id="GO:0003723">
    <property type="term" value="F:RNA binding"/>
    <property type="evidence" value="ECO:0007669"/>
    <property type="project" value="UniProtKB-UniRule"/>
</dbReference>
<dbReference type="RefSeq" id="WP_062121837.1">
    <property type="nucleotide sequence ID" value="NZ_BAZW01000001.1"/>
</dbReference>
<dbReference type="InterPro" id="IPR003029">
    <property type="entry name" value="S1_domain"/>
</dbReference>
<keyword evidence="6 8" id="KW-0269">Exonuclease</keyword>
<evidence type="ECO:0000256" key="3">
    <source>
        <dbReference type="ARBA" id="ARBA00022490"/>
    </source>
</evidence>
<evidence type="ECO:0000256" key="5">
    <source>
        <dbReference type="ARBA" id="ARBA00022801"/>
    </source>
</evidence>
<protein>
    <recommendedName>
        <fullName evidence="8">Ribonuclease R</fullName>
        <shortName evidence="8">RNase R</shortName>
        <ecNumber evidence="8">3.1.13.1</ecNumber>
    </recommendedName>
</protein>
<dbReference type="SMART" id="SM00955">
    <property type="entry name" value="RNB"/>
    <property type="match status" value="1"/>
</dbReference>
<evidence type="ECO:0000256" key="7">
    <source>
        <dbReference type="ARBA" id="ARBA00022884"/>
    </source>
</evidence>
<dbReference type="InterPro" id="IPR040476">
    <property type="entry name" value="CSD2"/>
</dbReference>
<name>A0A0E9LQV9_9BACT</name>
<dbReference type="GO" id="GO:0006402">
    <property type="term" value="P:mRNA catabolic process"/>
    <property type="evidence" value="ECO:0007669"/>
    <property type="project" value="TreeGrafter"/>
</dbReference>
<dbReference type="InterPro" id="IPR001900">
    <property type="entry name" value="RNase_II/R"/>
</dbReference>
<dbReference type="PANTHER" id="PTHR23355">
    <property type="entry name" value="RIBONUCLEASE"/>
    <property type="match status" value="1"/>
</dbReference>
<dbReference type="Gene3D" id="2.40.50.140">
    <property type="entry name" value="Nucleic acid-binding proteins"/>
    <property type="match status" value="3"/>
</dbReference>
<dbReference type="CDD" id="cd04471">
    <property type="entry name" value="S1_RNase_R"/>
    <property type="match status" value="1"/>
</dbReference>
<dbReference type="AlphaFoldDB" id="A0A0E9LQV9"/>
<comment type="function">
    <text evidence="8">3'-5' exoribonuclease that releases 5'-nucleoside monophosphates and is involved in maturation of structured RNAs.</text>
</comment>
<dbReference type="SMART" id="SM00316">
    <property type="entry name" value="S1"/>
    <property type="match status" value="1"/>
</dbReference>
<dbReference type="NCBIfam" id="TIGR00358">
    <property type="entry name" value="3_prime_RNase"/>
    <property type="match status" value="1"/>
</dbReference>
<evidence type="ECO:0000313" key="11">
    <source>
        <dbReference type="Proteomes" id="UP000032900"/>
    </source>
</evidence>
<evidence type="ECO:0000256" key="1">
    <source>
        <dbReference type="ARBA" id="ARBA00001849"/>
    </source>
</evidence>
<reference evidence="10 11" key="1">
    <citation type="journal article" date="2015" name="Microbes Environ.">
        <title>Distribution and evolution of nitrogen fixation genes in the phylum bacteroidetes.</title>
        <authorList>
            <person name="Inoue J."/>
            <person name="Oshima K."/>
            <person name="Suda W."/>
            <person name="Sakamoto M."/>
            <person name="Iino T."/>
            <person name="Noda S."/>
            <person name="Hongoh Y."/>
            <person name="Hattori M."/>
            <person name="Ohkuma M."/>
        </authorList>
    </citation>
    <scope>NUCLEOTIDE SEQUENCE [LARGE SCALE GENOMIC DNA]</scope>
    <source>
        <strain evidence="10">JCM 15548</strain>
    </source>
</reference>
<evidence type="ECO:0000313" key="10">
    <source>
        <dbReference type="EMBL" id="GAO27957.1"/>
    </source>
</evidence>
<dbReference type="PROSITE" id="PS01175">
    <property type="entry name" value="RIBONUCLEASE_II"/>
    <property type="match status" value="1"/>
</dbReference>
<gene>
    <name evidence="8" type="primary">rnr</name>
    <name evidence="10" type="ORF">JCM15548_5</name>
</gene>
<dbReference type="InterPro" id="IPR050180">
    <property type="entry name" value="RNR_Ribonuclease"/>
</dbReference>
<dbReference type="InterPro" id="IPR011805">
    <property type="entry name" value="RNase_R"/>
</dbReference>
<dbReference type="InterPro" id="IPR013223">
    <property type="entry name" value="RNase_B_OB_dom"/>
</dbReference>
<dbReference type="PROSITE" id="PS50126">
    <property type="entry name" value="S1"/>
    <property type="match status" value="1"/>
</dbReference>
<feature type="domain" description="S1 motif" evidence="9">
    <location>
        <begin position="632"/>
        <end position="713"/>
    </location>
</feature>
<keyword evidence="7 8" id="KW-0694">RNA-binding</keyword>
<evidence type="ECO:0000256" key="8">
    <source>
        <dbReference type="HAMAP-Rule" id="MF_01895"/>
    </source>
</evidence>
<comment type="catalytic activity">
    <reaction evidence="1 8">
        <text>Exonucleolytic cleavage in the 3'- to 5'-direction to yield nucleoside 5'-phosphates.</text>
        <dbReference type="EC" id="3.1.13.1"/>
    </reaction>
</comment>
<evidence type="ECO:0000259" key="9">
    <source>
        <dbReference type="PROSITE" id="PS50126"/>
    </source>
</evidence>
<organism evidence="10 11">
    <name type="scientific">Geofilum rubicundum JCM 15548</name>
    <dbReference type="NCBI Taxonomy" id="1236989"/>
    <lineage>
        <taxon>Bacteria</taxon>
        <taxon>Pseudomonadati</taxon>
        <taxon>Bacteroidota</taxon>
        <taxon>Bacteroidia</taxon>
        <taxon>Marinilabiliales</taxon>
        <taxon>Marinilabiliaceae</taxon>
        <taxon>Geofilum</taxon>
    </lineage>
</organism>
<dbReference type="InterPro" id="IPR004476">
    <property type="entry name" value="RNase_II/RNase_R"/>
</dbReference>
<keyword evidence="3 8" id="KW-0963">Cytoplasm</keyword>
<evidence type="ECO:0000256" key="6">
    <source>
        <dbReference type="ARBA" id="ARBA00022839"/>
    </source>
</evidence>
<dbReference type="EC" id="3.1.13.1" evidence="8"/>
<comment type="similarity">
    <text evidence="8">Belongs to the RNR ribonuclease family. RNase R subfamily.</text>
</comment>
<dbReference type="OrthoDB" id="9764149at2"/>
<dbReference type="NCBIfam" id="TIGR02063">
    <property type="entry name" value="RNase_R"/>
    <property type="match status" value="1"/>
</dbReference>
<comment type="subcellular location">
    <subcellularLocation>
        <location evidence="2 8">Cytoplasm</location>
    </subcellularLocation>
</comment>
<dbReference type="PANTHER" id="PTHR23355:SF9">
    <property type="entry name" value="DIS3-LIKE EXONUCLEASE 2"/>
    <property type="match status" value="1"/>
</dbReference>
<dbReference type="SUPFAM" id="SSF50249">
    <property type="entry name" value="Nucleic acid-binding proteins"/>
    <property type="match status" value="3"/>
</dbReference>
<dbReference type="GO" id="GO:0008859">
    <property type="term" value="F:exoribonuclease II activity"/>
    <property type="evidence" value="ECO:0007669"/>
    <property type="project" value="UniProtKB-UniRule"/>
</dbReference>
<dbReference type="Proteomes" id="UP000032900">
    <property type="component" value="Unassembled WGS sequence"/>
</dbReference>
<dbReference type="InterPro" id="IPR012340">
    <property type="entry name" value="NA-bd_OB-fold"/>
</dbReference>
<dbReference type="InterPro" id="IPR022966">
    <property type="entry name" value="RNase_II/R_CS"/>
</dbReference>
<dbReference type="SMART" id="SM00357">
    <property type="entry name" value="CSP"/>
    <property type="match status" value="2"/>
</dbReference>
<dbReference type="Pfam" id="PF00575">
    <property type="entry name" value="S1"/>
    <property type="match status" value="1"/>
</dbReference>
<sequence length="722" mass="81980">MTQKEGKRPKRSEMLTMIQDVFSNNPKKTYNYKQIASMIDVTKKSGRQLVEVLLYELMESGVLSEVSSGRFKLLSRGGSYITGKVDMTASGAAYIVPDDGGDDVFVAQENLNTALHGDRVKVLQFARKRRRQGEGEVVEIIKRKRELFVGILDVSANFAFLVADNKVINNDIFIPKDKLKGAKNGQKAVARIVEWPAKAKNPVGEIVDVLGNLGDNNAEMHAILAEFNLPYVYPEEVVAAAEKIPEAIPQEEIARRKDFRGVTTFTIDPADAKDFDDALSIQKLGDDLWEVGVHIADVTYYVDPDSIIEKEGYERATSVYLVDRVVPMLPERLSNFLCSLRPNEDKLCFSVVFQISGDGQIKDSWVGRTVINSDKRFAYEDAQAILESGEGELAEELKLMNAMAKNLRNARFKKGAISFERIEVKFDIDENGKPLGVFFKESKDANKLIEEFMLLANKRVAELIGLNQLEKNKRNEPKTFIYRIHDEPNPDKLETFSNFVRKFGLEAQPQGKESISQALNRLLHDVQGKKEQNIVETLAIRTMAKAVYSTHNIGHYGLAFKHYSHFTSPIRRYPDMMVHRLLQHYLDGGKSAPADKYEEMCEHSSDMEQRAADAERASIKYKQVEFLKEREGEVFEGVISGVSEWGLYIELIENKCEGMVPMRELDDDFYQFDEDNYCLTGKKTHKRFQLGDALKIKVARANLERRQLDFVLAGDDDDAWMR</sequence>